<sequence>MSSLAHSRHVTLVDNKRFRLEIRVVHVRDLNFVLRSEIFVNSGKQLRATDLILGCTPVYTTWLPFGPALLMDRLLLSYINMRHAKFLPPQLMVGEVRDLGPRYTTADSLAPVKDASADFVSQSCRFHVLVEEPEAPVQVAELAAAESVNCSNTDAGQGEKMMKRQTMTFDQFLPGTRPTAQPQHPSGKDRTSPPPPTDRTKKKQRITDQPSRVLSDAPSRTPNQVVCKIVIREPAGDSWTTAQVGTNVASSSQTEARWQATFKLSDKPLLASASSQAAAADKEDTPCMRELVSAIDTHMEMVDLKVTSNLNATENAQVQILPIDPPTEDAPERPVNDAV</sequence>
<gene>
    <name evidence="2" type="ORF">SO802_013249</name>
</gene>
<dbReference type="AlphaFoldDB" id="A0AAW2D533"/>
<reference evidence="2 3" key="1">
    <citation type="submission" date="2024-01" db="EMBL/GenBank/DDBJ databases">
        <title>A telomere-to-telomere, gap-free genome of sweet tea (Lithocarpus litseifolius).</title>
        <authorList>
            <person name="Zhou J."/>
        </authorList>
    </citation>
    <scope>NUCLEOTIDE SEQUENCE [LARGE SCALE GENOMIC DNA]</scope>
    <source>
        <strain evidence="2">Zhou-2022a</strain>
        <tissue evidence="2">Leaf</tissue>
    </source>
</reference>
<feature type="compositionally biased region" description="Polar residues" evidence="1">
    <location>
        <begin position="207"/>
        <end position="220"/>
    </location>
</feature>
<evidence type="ECO:0000313" key="3">
    <source>
        <dbReference type="Proteomes" id="UP001459277"/>
    </source>
</evidence>
<name>A0AAW2D533_9ROSI</name>
<comment type="caution">
    <text evidence="2">The sequence shown here is derived from an EMBL/GenBank/DDBJ whole genome shotgun (WGS) entry which is preliminary data.</text>
</comment>
<dbReference type="Proteomes" id="UP001459277">
    <property type="component" value="Unassembled WGS sequence"/>
</dbReference>
<keyword evidence="3" id="KW-1185">Reference proteome</keyword>
<organism evidence="2 3">
    <name type="scientific">Lithocarpus litseifolius</name>
    <dbReference type="NCBI Taxonomy" id="425828"/>
    <lineage>
        <taxon>Eukaryota</taxon>
        <taxon>Viridiplantae</taxon>
        <taxon>Streptophyta</taxon>
        <taxon>Embryophyta</taxon>
        <taxon>Tracheophyta</taxon>
        <taxon>Spermatophyta</taxon>
        <taxon>Magnoliopsida</taxon>
        <taxon>eudicotyledons</taxon>
        <taxon>Gunneridae</taxon>
        <taxon>Pentapetalae</taxon>
        <taxon>rosids</taxon>
        <taxon>fabids</taxon>
        <taxon>Fagales</taxon>
        <taxon>Fagaceae</taxon>
        <taxon>Lithocarpus</taxon>
    </lineage>
</organism>
<accession>A0AAW2D533</accession>
<evidence type="ECO:0000256" key="1">
    <source>
        <dbReference type="SAM" id="MobiDB-lite"/>
    </source>
</evidence>
<protein>
    <submittedName>
        <fullName evidence="2">Uncharacterized protein</fullName>
    </submittedName>
</protein>
<proteinExistence type="predicted"/>
<dbReference type="EMBL" id="JAZDWU010000004">
    <property type="protein sequence ID" value="KAL0005688.1"/>
    <property type="molecule type" value="Genomic_DNA"/>
</dbReference>
<evidence type="ECO:0000313" key="2">
    <source>
        <dbReference type="EMBL" id="KAL0005688.1"/>
    </source>
</evidence>
<feature type="region of interest" description="Disordered" evidence="1">
    <location>
        <begin position="172"/>
        <end position="220"/>
    </location>
</feature>